<protein>
    <recommendedName>
        <fullName evidence="7">ATP synthase subunit delta</fullName>
    </recommendedName>
    <alternativeName>
        <fullName evidence="7">ATP synthase F(1) sector subunit delta</fullName>
    </alternativeName>
    <alternativeName>
        <fullName evidence="7">F-type ATPase subunit delta</fullName>
        <shortName evidence="7">F-ATPase subunit delta</shortName>
    </alternativeName>
</protein>
<evidence type="ECO:0000313" key="8">
    <source>
        <dbReference type="EMBL" id="MEQ3353301.1"/>
    </source>
</evidence>
<keyword evidence="6 7" id="KW-0066">ATP synthesis</keyword>
<dbReference type="InterPro" id="IPR000711">
    <property type="entry name" value="ATPase_OSCP/dsu"/>
</dbReference>
<dbReference type="NCBIfam" id="TIGR01145">
    <property type="entry name" value="ATP_synt_delta"/>
    <property type="match status" value="1"/>
</dbReference>
<proteinExistence type="inferred from homology"/>
<keyword evidence="3 7" id="KW-0375">Hydrogen ion transport</keyword>
<evidence type="ECO:0000256" key="5">
    <source>
        <dbReference type="ARBA" id="ARBA00023136"/>
    </source>
</evidence>
<dbReference type="PRINTS" id="PR00125">
    <property type="entry name" value="ATPASEDELTA"/>
</dbReference>
<dbReference type="HAMAP" id="MF_01416">
    <property type="entry name" value="ATP_synth_delta_bact"/>
    <property type="match status" value="1"/>
</dbReference>
<keyword evidence="5 7" id="KW-0472">Membrane</keyword>
<comment type="similarity">
    <text evidence="7">Belongs to the ATPase delta chain family.</text>
</comment>
<comment type="caution">
    <text evidence="8">The sequence shown here is derived from an EMBL/GenBank/DDBJ whole genome shotgun (WGS) entry which is preliminary data.</text>
</comment>
<dbReference type="InterPro" id="IPR026015">
    <property type="entry name" value="ATP_synth_OSCP/delta_N_sf"/>
</dbReference>
<keyword evidence="7" id="KW-1003">Cell membrane</keyword>
<evidence type="ECO:0000256" key="7">
    <source>
        <dbReference type="HAMAP-Rule" id="MF_01416"/>
    </source>
</evidence>
<evidence type="ECO:0000256" key="1">
    <source>
        <dbReference type="ARBA" id="ARBA00004370"/>
    </source>
</evidence>
<dbReference type="RefSeq" id="WP_349053664.1">
    <property type="nucleotide sequence ID" value="NZ_JBBNPS010000005.1"/>
</dbReference>
<dbReference type="PANTHER" id="PTHR11910">
    <property type="entry name" value="ATP SYNTHASE DELTA CHAIN"/>
    <property type="match status" value="1"/>
</dbReference>
<evidence type="ECO:0000313" key="9">
    <source>
        <dbReference type="Proteomes" id="UP001481872"/>
    </source>
</evidence>
<evidence type="ECO:0000256" key="3">
    <source>
        <dbReference type="ARBA" id="ARBA00022781"/>
    </source>
</evidence>
<accession>A0ABV1J551</accession>
<comment type="subcellular location">
    <subcellularLocation>
        <location evidence="7">Cell membrane</location>
        <topology evidence="7">Peripheral membrane protein</topology>
    </subcellularLocation>
    <subcellularLocation>
        <location evidence="1">Membrane</location>
    </subcellularLocation>
</comment>
<dbReference type="SUPFAM" id="SSF47928">
    <property type="entry name" value="N-terminal domain of the delta subunit of the F1F0-ATP synthase"/>
    <property type="match status" value="1"/>
</dbReference>
<keyword evidence="9" id="KW-1185">Reference proteome</keyword>
<reference evidence="8 9" key="1">
    <citation type="submission" date="2024-04" db="EMBL/GenBank/DDBJ databases">
        <title>Human intestinal bacterial collection.</title>
        <authorList>
            <person name="Pauvert C."/>
            <person name="Hitch T.C.A."/>
            <person name="Clavel T."/>
        </authorList>
    </citation>
    <scope>NUCLEOTIDE SEQUENCE [LARGE SCALE GENOMIC DNA]</scope>
    <source>
        <strain evidence="8 9">CLA-SR-H026</strain>
    </source>
</reference>
<dbReference type="EMBL" id="JBBNPS010000005">
    <property type="protein sequence ID" value="MEQ3353301.1"/>
    <property type="molecule type" value="Genomic_DNA"/>
</dbReference>
<organism evidence="8 9">
    <name type="scientific">Aedoeadaptatus acetigenes</name>
    <dbReference type="NCBI Taxonomy" id="2981723"/>
    <lineage>
        <taxon>Bacteria</taxon>
        <taxon>Bacillati</taxon>
        <taxon>Bacillota</taxon>
        <taxon>Tissierellia</taxon>
        <taxon>Tissierellales</taxon>
        <taxon>Peptoniphilaceae</taxon>
        <taxon>Aedoeadaptatus</taxon>
    </lineage>
</organism>
<sequence>MYDEGLSKYSIALYEVQKASGNDLLDYLDDVREAYKDKAFLTALSHPKLRPEQKHALIKKVFGDTLPEPLFNLLYVVADHGRSNRLVRILDAYEDMCYEAKNIERIVVVAPMPLSDEKVEAIRKAYGKNRSGQVEVKVEIDPSLIGGVKIITEDGVIDRSLSRQLEDLGRSLRRNA</sequence>
<evidence type="ECO:0000256" key="6">
    <source>
        <dbReference type="ARBA" id="ARBA00023310"/>
    </source>
</evidence>
<gene>
    <name evidence="7 8" type="primary">atpH</name>
    <name evidence="8" type="ORF">AAA081_03155</name>
</gene>
<dbReference type="Gene3D" id="1.10.520.20">
    <property type="entry name" value="N-terminal domain of the delta subunit of the F1F0-ATP synthase"/>
    <property type="match status" value="1"/>
</dbReference>
<dbReference type="Pfam" id="PF00213">
    <property type="entry name" value="OSCP"/>
    <property type="match status" value="1"/>
</dbReference>
<keyword evidence="4 7" id="KW-0406">Ion transport</keyword>
<dbReference type="Proteomes" id="UP001481872">
    <property type="component" value="Unassembled WGS sequence"/>
</dbReference>
<keyword evidence="7" id="KW-0139">CF(1)</keyword>
<name>A0ABV1J551_9FIRM</name>
<evidence type="ECO:0000256" key="2">
    <source>
        <dbReference type="ARBA" id="ARBA00022448"/>
    </source>
</evidence>
<comment type="function">
    <text evidence="7">This protein is part of the stalk that links CF(0) to CF(1). It either transmits conformational changes from CF(0) to CF(1) or is implicated in proton conduction.</text>
</comment>
<evidence type="ECO:0000256" key="4">
    <source>
        <dbReference type="ARBA" id="ARBA00023065"/>
    </source>
</evidence>
<keyword evidence="2 7" id="KW-0813">Transport</keyword>
<comment type="function">
    <text evidence="7">F(1)F(0) ATP synthase produces ATP from ADP in the presence of a proton or sodium gradient. F-type ATPases consist of two structural domains, F(1) containing the extramembraneous catalytic core and F(0) containing the membrane proton channel, linked together by a central stalk and a peripheral stalk. During catalysis, ATP synthesis in the catalytic domain of F(1) is coupled via a rotary mechanism of the central stalk subunits to proton translocation.</text>
</comment>